<dbReference type="SUPFAM" id="SSF52833">
    <property type="entry name" value="Thioredoxin-like"/>
    <property type="match status" value="1"/>
</dbReference>
<dbReference type="InterPro" id="IPR036249">
    <property type="entry name" value="Thioredoxin-like_sf"/>
</dbReference>
<dbReference type="InterPro" id="IPR001853">
    <property type="entry name" value="DSBA-like_thioredoxin_dom"/>
</dbReference>
<dbReference type="GO" id="GO:0016853">
    <property type="term" value="F:isomerase activity"/>
    <property type="evidence" value="ECO:0007669"/>
    <property type="project" value="UniProtKB-KW"/>
</dbReference>
<dbReference type="Proteomes" id="UP000076612">
    <property type="component" value="Unassembled WGS sequence"/>
</dbReference>
<dbReference type="GO" id="GO:0016491">
    <property type="term" value="F:oxidoreductase activity"/>
    <property type="evidence" value="ECO:0007669"/>
    <property type="project" value="InterPro"/>
</dbReference>
<reference evidence="4 8" key="4">
    <citation type="submission" date="2020-12" db="EMBL/GenBank/DDBJ databases">
        <title>FDA dAtabase for Regulatory Grade micrObial Sequences (FDA-ARGOS): Supporting development and validation of Infectious Disease Dx tests.</title>
        <authorList>
            <person name="Sproer C."/>
            <person name="Gronow S."/>
            <person name="Severitt S."/>
            <person name="Schroder I."/>
            <person name="Tallon L."/>
            <person name="Sadzewicz L."/>
            <person name="Zhao X."/>
            <person name="Boylan J."/>
            <person name="Ott S."/>
            <person name="Bowen H."/>
            <person name="Vavikolanu K."/>
            <person name="Mehta A."/>
            <person name="Aluvathingal J."/>
            <person name="Nadendla S."/>
            <person name="Lowell S."/>
            <person name="Myers T."/>
            <person name="Yan Y."/>
            <person name="Sichtig H."/>
        </authorList>
    </citation>
    <scope>NUCLEOTIDE SEQUENCE [LARGE SCALE GENOMIC DNA]</scope>
    <source>
        <strain evidence="4 8">FDAARGOS_902</strain>
    </source>
</reference>
<dbReference type="KEGG" id="bcau:I6G59_09970"/>
<dbReference type="EMBL" id="CAACXN010000014">
    <property type="protein sequence ID" value="VEW11525.1"/>
    <property type="molecule type" value="Genomic_DNA"/>
</dbReference>
<keyword evidence="5" id="KW-0413">Isomerase</keyword>
<dbReference type="PANTHER" id="PTHR13887">
    <property type="entry name" value="GLUTATHIONE S-TRANSFERASE KAPPA"/>
    <property type="match status" value="1"/>
</dbReference>
<dbReference type="EMBL" id="LQQR01000012">
    <property type="protein sequence ID" value="KZE22173.1"/>
    <property type="molecule type" value="Genomic_DNA"/>
</dbReference>
<evidence type="ECO:0000313" key="4">
    <source>
        <dbReference type="EMBL" id="QPS32356.1"/>
    </source>
</evidence>
<reference evidence="5 7" key="3">
    <citation type="submission" date="2019-02" db="EMBL/GenBank/DDBJ databases">
        <authorList>
            <consortium name="Pathogen Informatics"/>
        </authorList>
    </citation>
    <scope>NUCLEOTIDE SEQUENCE [LARGE SCALE GENOMIC DNA]</scope>
    <source>
        <strain evidence="5 7">3012STDY7078520</strain>
    </source>
</reference>
<dbReference type="Pfam" id="PF01323">
    <property type="entry name" value="DSBA"/>
    <property type="match status" value="1"/>
</dbReference>
<proteinExistence type="predicted"/>
<feature type="domain" description="DSBA-like thioredoxin" evidence="2">
    <location>
        <begin position="3"/>
        <end position="204"/>
    </location>
</feature>
<dbReference type="STRING" id="33889.AVW13_01400"/>
<dbReference type="RefSeq" id="WP_063249458.1">
    <property type="nucleotide sequence ID" value="NZ_CAACXN010000014.1"/>
</dbReference>
<dbReference type="AlphaFoldDB" id="A0A163ARG0"/>
<dbReference type="PANTHER" id="PTHR13887:SF41">
    <property type="entry name" value="THIOREDOXIN SUPERFAMILY PROTEIN"/>
    <property type="match status" value="1"/>
</dbReference>
<sequence>MKIEIWSDIACPWCYIGKRRFETALEGFAHKDEVEVRWRSFQLDPSLPDHVEESEAAYLSRTKGMPPEAVKQMFAQVSEQASGEGLSYDFDSVVVANSFTAHRFLHFAQTHGVMAEAEEALMSGHFETGRDIGSIDYLAEVGESLGIDPAETRRVLESNEYTRAVEADIAEARSLGANGVPFFVIDRKYGISGAQQSETFSRALDTAWEESSTLTVLSGAGSTAADASDGAEAPDGAVCGPEGCD</sequence>
<dbReference type="Proteomes" id="UP000594979">
    <property type="component" value="Chromosome"/>
</dbReference>
<evidence type="ECO:0000313" key="5">
    <source>
        <dbReference type="EMBL" id="VEW11525.1"/>
    </source>
</evidence>
<evidence type="ECO:0000313" key="7">
    <source>
        <dbReference type="Proteomes" id="UP000386281"/>
    </source>
</evidence>
<dbReference type="CDD" id="cd03024">
    <property type="entry name" value="DsbA_FrnE"/>
    <property type="match status" value="1"/>
</dbReference>
<evidence type="ECO:0000313" key="6">
    <source>
        <dbReference type="Proteomes" id="UP000076612"/>
    </source>
</evidence>
<dbReference type="Gene3D" id="3.40.30.10">
    <property type="entry name" value="Glutaredoxin"/>
    <property type="match status" value="1"/>
</dbReference>
<name>A0A163ARG0_9MICO</name>
<protein>
    <submittedName>
        <fullName evidence="3">Disulfide bond formation protein DsbA</fullName>
    </submittedName>
    <submittedName>
        <fullName evidence="4">DsbA family oxidoreductase</fullName>
    </submittedName>
    <submittedName>
        <fullName evidence="5">Protein-disulfide isomerase</fullName>
    </submittedName>
</protein>
<feature type="compositionally biased region" description="Low complexity" evidence="1">
    <location>
        <begin position="222"/>
        <end position="237"/>
    </location>
</feature>
<gene>
    <name evidence="3" type="ORF">AVW13_01400</name>
    <name evidence="4" type="ORF">I6G59_09970</name>
    <name evidence="5" type="ORF">NCTC12391_00700</name>
</gene>
<accession>A0A163ARG0</accession>
<organism evidence="4 8">
    <name type="scientific">Brevibacterium casei</name>
    <dbReference type="NCBI Taxonomy" id="33889"/>
    <lineage>
        <taxon>Bacteria</taxon>
        <taxon>Bacillati</taxon>
        <taxon>Actinomycetota</taxon>
        <taxon>Actinomycetes</taxon>
        <taxon>Micrococcales</taxon>
        <taxon>Brevibacteriaceae</taxon>
        <taxon>Brevibacterium</taxon>
    </lineage>
</organism>
<reference evidence="3" key="2">
    <citation type="submission" date="2016-01" db="EMBL/GenBank/DDBJ databases">
        <authorList>
            <person name="Hong K.W."/>
        </authorList>
    </citation>
    <scope>NUCLEOTIDE SEQUENCE</scope>
    <source>
        <strain evidence="3">M40</strain>
    </source>
</reference>
<evidence type="ECO:0000313" key="8">
    <source>
        <dbReference type="Proteomes" id="UP000594979"/>
    </source>
</evidence>
<evidence type="ECO:0000259" key="2">
    <source>
        <dbReference type="Pfam" id="PF01323"/>
    </source>
</evidence>
<reference evidence="6" key="1">
    <citation type="submission" date="2016-01" db="EMBL/GenBank/DDBJ databases">
        <title>Draft genome of Chromobacterium sp. F49.</title>
        <authorList>
            <person name="Hong K.W."/>
        </authorList>
    </citation>
    <scope>NUCLEOTIDE SEQUENCE [LARGE SCALE GENOMIC DNA]</scope>
    <source>
        <strain evidence="6">M40</strain>
    </source>
</reference>
<evidence type="ECO:0000256" key="1">
    <source>
        <dbReference type="SAM" id="MobiDB-lite"/>
    </source>
</evidence>
<dbReference type="Proteomes" id="UP000386281">
    <property type="component" value="Unassembled WGS sequence"/>
</dbReference>
<evidence type="ECO:0000313" key="3">
    <source>
        <dbReference type="EMBL" id="KZE22173.1"/>
    </source>
</evidence>
<feature type="region of interest" description="Disordered" evidence="1">
    <location>
        <begin position="222"/>
        <end position="245"/>
    </location>
</feature>
<dbReference type="EMBL" id="CP065682">
    <property type="protein sequence ID" value="QPS32356.1"/>
    <property type="molecule type" value="Genomic_DNA"/>
</dbReference>